<evidence type="ECO:0000313" key="1">
    <source>
        <dbReference type="EMBL" id="KAF3493720.1"/>
    </source>
</evidence>
<accession>A0ABQ7A7X8</accession>
<name>A0ABQ7A7X8_BRACR</name>
<evidence type="ECO:0000313" key="2">
    <source>
        <dbReference type="Proteomes" id="UP000266723"/>
    </source>
</evidence>
<sequence>MMKEIEKVVHEGKAAQPRKVRIQLERSKLGIPHLRGSFPWVRLGSRYFTREGCTWAGDKAQHPVPHLVTKMSSSPPAGVEPGSITIGLVLLPSHLFNCCKMKLEDDERDREGGTRRQGSAASDSPLTWIISLGPVRQQILHQGGLYLGWGQGPTPSTAFGDKDEQFASGWRRTRKHNNWPPKL</sequence>
<organism evidence="1 2">
    <name type="scientific">Brassica cretica</name>
    <name type="common">Mustard</name>
    <dbReference type="NCBI Taxonomy" id="69181"/>
    <lineage>
        <taxon>Eukaryota</taxon>
        <taxon>Viridiplantae</taxon>
        <taxon>Streptophyta</taxon>
        <taxon>Embryophyta</taxon>
        <taxon>Tracheophyta</taxon>
        <taxon>Spermatophyta</taxon>
        <taxon>Magnoliopsida</taxon>
        <taxon>eudicotyledons</taxon>
        <taxon>Gunneridae</taxon>
        <taxon>Pentapetalae</taxon>
        <taxon>rosids</taxon>
        <taxon>malvids</taxon>
        <taxon>Brassicales</taxon>
        <taxon>Brassicaceae</taxon>
        <taxon>Brassiceae</taxon>
        <taxon>Brassica</taxon>
    </lineage>
</organism>
<reference evidence="1 2" key="1">
    <citation type="journal article" date="2020" name="BMC Genomics">
        <title>Intraspecific diversification of the crop wild relative Brassica cretica Lam. using demographic model selection.</title>
        <authorList>
            <person name="Kioukis A."/>
            <person name="Michalopoulou V.A."/>
            <person name="Briers L."/>
            <person name="Pirintsos S."/>
            <person name="Studholme D.J."/>
            <person name="Pavlidis P."/>
            <person name="Sarris P.F."/>
        </authorList>
    </citation>
    <scope>NUCLEOTIDE SEQUENCE [LARGE SCALE GENOMIC DNA]</scope>
    <source>
        <strain evidence="2">cv. PFS-1207/04</strain>
    </source>
</reference>
<protein>
    <submittedName>
        <fullName evidence="1">Uncharacterized protein</fullName>
    </submittedName>
</protein>
<dbReference type="Proteomes" id="UP000266723">
    <property type="component" value="Unassembled WGS sequence"/>
</dbReference>
<proteinExistence type="predicted"/>
<dbReference type="EMBL" id="QGKV02002055">
    <property type="protein sequence ID" value="KAF3493720.1"/>
    <property type="molecule type" value="Genomic_DNA"/>
</dbReference>
<comment type="caution">
    <text evidence="1">The sequence shown here is derived from an EMBL/GenBank/DDBJ whole genome shotgun (WGS) entry which is preliminary data.</text>
</comment>
<gene>
    <name evidence="1" type="ORF">DY000_02056492</name>
</gene>
<keyword evidence="2" id="KW-1185">Reference proteome</keyword>